<dbReference type="EMBL" id="FTOQ01000002">
    <property type="protein sequence ID" value="SIS72223.1"/>
    <property type="molecule type" value="Genomic_DNA"/>
</dbReference>
<reference evidence="2" key="1">
    <citation type="submission" date="2017-01" db="EMBL/GenBank/DDBJ databases">
        <authorList>
            <person name="Varghese N."/>
            <person name="Submissions S."/>
        </authorList>
    </citation>
    <scope>NUCLEOTIDE SEQUENCE [LARGE SCALE GENOMIC DNA]</scope>
    <source>
        <strain evidence="2">DSM 29430</strain>
    </source>
</reference>
<name>A0A1N7LEK1_9RHOB</name>
<protein>
    <recommendedName>
        <fullName evidence="3">RiboL-PSP-HEPN domain-containing protein</fullName>
    </recommendedName>
</protein>
<proteinExistence type="predicted"/>
<evidence type="ECO:0008006" key="3">
    <source>
        <dbReference type="Google" id="ProtNLM"/>
    </source>
</evidence>
<accession>A0A1N7LEK1</accession>
<organism evidence="1 2">
    <name type="scientific">Roseivivax lentus</name>
    <dbReference type="NCBI Taxonomy" id="633194"/>
    <lineage>
        <taxon>Bacteria</taxon>
        <taxon>Pseudomonadati</taxon>
        <taxon>Pseudomonadota</taxon>
        <taxon>Alphaproteobacteria</taxon>
        <taxon>Rhodobacterales</taxon>
        <taxon>Roseobacteraceae</taxon>
        <taxon>Roseivivax</taxon>
    </lineage>
</organism>
<evidence type="ECO:0000313" key="1">
    <source>
        <dbReference type="EMBL" id="SIS72223.1"/>
    </source>
</evidence>
<keyword evidence="2" id="KW-1185">Reference proteome</keyword>
<sequence length="213" mass="23935">MIKIYNELALLTKLWSSKMPDRDNFRRYDLAESHAYNALDCLRRYQELIKKAAPVHSDEEAWKTDEGVQGAMQAARYGKLAHRELYAAVISFQASMEIMLSNLKHMDAATLAAIEAGGGGFKNEWLSALSHLGIADADFQKYHNDIYINMRNPLIHGDEPSDLDAVDNIKYEDVIVGIKHGWFAIADVTHSIGLESLGKEDSWKRLLSIAGLK</sequence>
<gene>
    <name evidence="1" type="ORF">SAMN05421759_102634</name>
</gene>
<dbReference type="Proteomes" id="UP000186684">
    <property type="component" value="Unassembled WGS sequence"/>
</dbReference>
<dbReference type="RefSeq" id="WP_159441611.1">
    <property type="nucleotide sequence ID" value="NZ_FTOQ01000002.1"/>
</dbReference>
<evidence type="ECO:0000313" key="2">
    <source>
        <dbReference type="Proteomes" id="UP000186684"/>
    </source>
</evidence>
<dbReference type="AlphaFoldDB" id="A0A1N7LEK1"/>
<dbReference type="STRING" id="633194.SAMN05421759_102634"/>